<gene>
    <name evidence="5" type="ORF">BDZ85DRAFT_256795</name>
</gene>
<dbReference type="InterPro" id="IPR035984">
    <property type="entry name" value="Acyl-CoA-binding_sf"/>
</dbReference>
<evidence type="ECO:0000256" key="2">
    <source>
        <dbReference type="ARBA" id="ARBA00023121"/>
    </source>
</evidence>
<dbReference type="Pfam" id="PF00887">
    <property type="entry name" value="ACBP"/>
    <property type="match status" value="1"/>
</dbReference>
<protein>
    <submittedName>
        <fullName evidence="5">Acyl-CoA-binding protein</fullName>
    </submittedName>
</protein>
<dbReference type="Proteomes" id="UP000799538">
    <property type="component" value="Unassembled WGS sequence"/>
</dbReference>
<dbReference type="PRINTS" id="PR00689">
    <property type="entry name" value="ACOABINDINGP"/>
</dbReference>
<dbReference type="PROSITE" id="PS51228">
    <property type="entry name" value="ACB_2"/>
    <property type="match status" value="1"/>
</dbReference>
<name>A0A6A6GMG5_9PEZI</name>
<evidence type="ECO:0000259" key="4">
    <source>
        <dbReference type="PROSITE" id="PS51228"/>
    </source>
</evidence>
<dbReference type="PANTHER" id="PTHR23310">
    <property type="entry name" value="ACYL-COA-BINDING PROTEIN, ACBP"/>
    <property type="match status" value="1"/>
</dbReference>
<dbReference type="InterPro" id="IPR014352">
    <property type="entry name" value="FERM/acyl-CoA-bd_prot_sf"/>
</dbReference>
<evidence type="ECO:0000313" key="5">
    <source>
        <dbReference type="EMBL" id="KAF2226808.1"/>
    </source>
</evidence>
<keyword evidence="2" id="KW-0446">Lipid-binding</keyword>
<feature type="region of interest" description="Disordered" evidence="3">
    <location>
        <begin position="1"/>
        <end position="21"/>
    </location>
</feature>
<evidence type="ECO:0000313" key="6">
    <source>
        <dbReference type="Proteomes" id="UP000799538"/>
    </source>
</evidence>
<feature type="compositionally biased region" description="Basic and acidic residues" evidence="3">
    <location>
        <begin position="1"/>
        <end position="14"/>
    </location>
</feature>
<dbReference type="InterPro" id="IPR000582">
    <property type="entry name" value="Acyl-CoA-binding_protein"/>
</dbReference>
<dbReference type="PANTHER" id="PTHR23310:SF62">
    <property type="entry name" value="ACYL-COA BINDING PROTEIN 1, ISOFORM A"/>
    <property type="match status" value="1"/>
</dbReference>
<keyword evidence="6" id="KW-1185">Reference proteome</keyword>
<reference evidence="6" key="1">
    <citation type="journal article" date="2020" name="Stud. Mycol.">
        <title>101 Dothideomycetes genomes: A test case for predicting lifestyles and emergence of pathogens.</title>
        <authorList>
            <person name="Haridas S."/>
            <person name="Albert R."/>
            <person name="Binder M."/>
            <person name="Bloem J."/>
            <person name="LaButti K."/>
            <person name="Salamov A."/>
            <person name="Andreopoulos B."/>
            <person name="Baker S."/>
            <person name="Barry K."/>
            <person name="Bills G."/>
            <person name="Bluhm B."/>
            <person name="Cannon C."/>
            <person name="Castanera R."/>
            <person name="Culley D."/>
            <person name="Daum C."/>
            <person name="Ezra D."/>
            <person name="Gonzalez J."/>
            <person name="Henrissat B."/>
            <person name="Kuo A."/>
            <person name="Liang C."/>
            <person name="Lipzen A."/>
            <person name="Lutzoni F."/>
            <person name="Magnuson J."/>
            <person name="Mondo S."/>
            <person name="Nolan M."/>
            <person name="Ohm R."/>
            <person name="Pangilinan J."/>
            <person name="Park H.-J."/>
            <person name="Ramirez L."/>
            <person name="Alfaro M."/>
            <person name="Sun H."/>
            <person name="Tritt A."/>
            <person name="Yoshinaga Y."/>
            <person name="Zwiers L.-H."/>
            <person name="Turgeon B."/>
            <person name="Goodwin S."/>
            <person name="Spatafora J."/>
            <person name="Crous P."/>
            <person name="Grigoriev I."/>
        </authorList>
    </citation>
    <scope>NUCLEOTIDE SEQUENCE [LARGE SCALE GENOMIC DNA]</scope>
    <source>
        <strain evidence="6">CECT 20119</strain>
    </source>
</reference>
<dbReference type="GO" id="GO:0000062">
    <property type="term" value="F:fatty-acyl-CoA binding"/>
    <property type="evidence" value="ECO:0007669"/>
    <property type="project" value="InterPro"/>
</dbReference>
<feature type="domain" description="ACB" evidence="4">
    <location>
        <begin position="1"/>
        <end position="90"/>
    </location>
</feature>
<dbReference type="SUPFAM" id="SSF47027">
    <property type="entry name" value="Acyl-CoA binding protein"/>
    <property type="match status" value="1"/>
</dbReference>
<dbReference type="Gene3D" id="1.20.80.10">
    <property type="match status" value="1"/>
</dbReference>
<dbReference type="EMBL" id="ML992502">
    <property type="protein sequence ID" value="KAF2226808.1"/>
    <property type="molecule type" value="Genomic_DNA"/>
</dbReference>
<evidence type="ECO:0000256" key="3">
    <source>
        <dbReference type="SAM" id="MobiDB-lite"/>
    </source>
</evidence>
<dbReference type="AlphaFoldDB" id="A0A6A6GMG5"/>
<dbReference type="OrthoDB" id="346910at2759"/>
<evidence type="ECO:0000256" key="1">
    <source>
        <dbReference type="ARBA" id="ARBA00005567"/>
    </source>
</evidence>
<proteinExistence type="inferred from homology"/>
<organism evidence="5 6">
    <name type="scientific">Elsinoe ampelina</name>
    <dbReference type="NCBI Taxonomy" id="302913"/>
    <lineage>
        <taxon>Eukaryota</taxon>
        <taxon>Fungi</taxon>
        <taxon>Dikarya</taxon>
        <taxon>Ascomycota</taxon>
        <taxon>Pezizomycotina</taxon>
        <taxon>Dothideomycetes</taxon>
        <taxon>Dothideomycetidae</taxon>
        <taxon>Myriangiales</taxon>
        <taxon>Elsinoaceae</taxon>
        <taxon>Elsinoe</taxon>
    </lineage>
</organism>
<dbReference type="GO" id="GO:0006631">
    <property type="term" value="P:fatty acid metabolic process"/>
    <property type="evidence" value="ECO:0007669"/>
    <property type="project" value="TreeGrafter"/>
</dbReference>
<sequence>MSAEFKKAAEDSRKLKQKPNQDELLELYGNFKQGSQDPPFEKTNKPGMFDLAGKAKYGAWQKVVDAKTTPAAAQANYVKLVETLKKKYGFDG</sequence>
<accession>A0A6A6GMG5</accession>
<comment type="similarity">
    <text evidence="1">Belongs to the ACBP family.</text>
</comment>